<proteinExistence type="predicted"/>
<dbReference type="PROSITE" id="PS51257">
    <property type="entry name" value="PROKAR_LIPOPROTEIN"/>
    <property type="match status" value="1"/>
</dbReference>
<dbReference type="Proteomes" id="UP001185779">
    <property type="component" value="Unassembled WGS sequence"/>
</dbReference>
<sequence>MLPHRIRRPAAGFAVVTLALVGVTGCTPDDPVDRAPGTSMSAPAAVKVVTAGPSRNIEPVARRFPLLTDGIVDCWAAGTLGSAPGSSERVPGPTAYWFDAVVDVGPERATAWADEYHAEPVAAPDRVAAELRGFVPVGEFVGGQHLDDAFSSGDWRATVYLSPSTGRVVVLGIDD</sequence>
<reference evidence="1 2" key="1">
    <citation type="submission" date="2023-10" db="EMBL/GenBank/DDBJ databases">
        <title>Development of a sustainable strategy for remediation of hydrocarbon-contaminated territories based on the waste exchange concept.</title>
        <authorList>
            <person name="Krivoruchko A."/>
        </authorList>
    </citation>
    <scope>NUCLEOTIDE SEQUENCE [LARGE SCALE GENOMIC DNA]</scope>
    <source>
        <strain evidence="1 2">IEGM 1266</strain>
    </source>
</reference>
<evidence type="ECO:0000313" key="1">
    <source>
        <dbReference type="EMBL" id="MDV6306976.1"/>
    </source>
</evidence>
<evidence type="ECO:0000313" key="2">
    <source>
        <dbReference type="Proteomes" id="UP001185779"/>
    </source>
</evidence>
<organism evidence="1 2">
    <name type="scientific">Gordonia amicalis</name>
    <dbReference type="NCBI Taxonomy" id="89053"/>
    <lineage>
        <taxon>Bacteria</taxon>
        <taxon>Bacillati</taxon>
        <taxon>Actinomycetota</taxon>
        <taxon>Actinomycetes</taxon>
        <taxon>Mycobacteriales</taxon>
        <taxon>Gordoniaceae</taxon>
        <taxon>Gordonia</taxon>
    </lineage>
</organism>
<dbReference type="EMBL" id="JAWLKI010000005">
    <property type="protein sequence ID" value="MDV6306976.1"/>
    <property type="molecule type" value="Genomic_DNA"/>
</dbReference>
<evidence type="ECO:0008006" key="3">
    <source>
        <dbReference type="Google" id="ProtNLM"/>
    </source>
</evidence>
<keyword evidence="2" id="KW-1185">Reference proteome</keyword>
<comment type="caution">
    <text evidence="1">The sequence shown here is derived from an EMBL/GenBank/DDBJ whole genome shotgun (WGS) entry which is preliminary data.</text>
</comment>
<name>A0ABU4DCZ7_9ACTN</name>
<protein>
    <recommendedName>
        <fullName evidence="3">Lipoprotein</fullName>
    </recommendedName>
</protein>
<accession>A0ABU4DCZ7</accession>
<gene>
    <name evidence="1" type="ORF">R3P94_06415</name>
</gene>
<dbReference type="RefSeq" id="WP_040004700.1">
    <property type="nucleotide sequence ID" value="NZ_CP096596.1"/>
</dbReference>